<accession>A0A1B8YGD4</accession>
<dbReference type="EMBL" id="LOIC01000072">
    <property type="protein sequence ID" value="OCA54224.1"/>
    <property type="molecule type" value="Genomic_DNA"/>
</dbReference>
<dbReference type="CDD" id="cd11533">
    <property type="entry name" value="NTP-PPase_Af0060_like"/>
    <property type="match status" value="1"/>
</dbReference>
<gene>
    <name evidence="1" type="ORF">Phpb_02668</name>
</gene>
<reference evidence="2" key="1">
    <citation type="submission" date="2015-11" db="EMBL/GenBank/DDBJ databases">
        <authorList>
            <person name="Tobias N.J."/>
            <person name="Mishra B."/>
            <person name="Gupta D.K."/>
            <person name="Thines M."/>
            <person name="Stinear T.P."/>
            <person name="Bode H.B."/>
        </authorList>
    </citation>
    <scope>NUCLEOTIDE SEQUENCE [LARGE SCALE GENOMIC DNA]</scope>
    <source>
        <strain evidence="2">PB45.5</strain>
    </source>
</reference>
<comment type="caution">
    <text evidence="1">The sequence shown here is derived from an EMBL/GenBank/DDBJ whole genome shotgun (WGS) entry which is preliminary data.</text>
</comment>
<protein>
    <submittedName>
        <fullName evidence="1">Uncharacterized protein</fullName>
    </submittedName>
</protein>
<evidence type="ECO:0000313" key="1">
    <source>
        <dbReference type="EMBL" id="OCA54224.1"/>
    </source>
</evidence>
<name>A0A1B8YGD4_9GAMM</name>
<dbReference type="RefSeq" id="WP_082302579.1">
    <property type="nucleotide sequence ID" value="NZ_CAWMQN010000072.1"/>
</dbReference>
<keyword evidence="2" id="KW-1185">Reference proteome</keyword>
<dbReference type="InterPro" id="IPR044548">
    <property type="entry name" value="AF0060_NTP-PPase_MazG-like"/>
</dbReference>
<proteinExistence type="predicted"/>
<organism evidence="1 2">
    <name type="scientific">Photorhabdus namnaonensis</name>
    <dbReference type="NCBI Taxonomy" id="1851568"/>
    <lineage>
        <taxon>Bacteria</taxon>
        <taxon>Pseudomonadati</taxon>
        <taxon>Pseudomonadota</taxon>
        <taxon>Gammaproteobacteria</taxon>
        <taxon>Enterobacterales</taxon>
        <taxon>Morganellaceae</taxon>
        <taxon>Photorhabdus</taxon>
    </lineage>
</organism>
<sequence>MTDYSTTTARTRAVNSVLSEMTKQDERWGADRDHHPFVWASILGEEVGEFHQAILHDVFGGNHSGTARDEAVQIAAVALQVIEYYDRKS</sequence>
<dbReference type="AlphaFoldDB" id="A0A1B8YGD4"/>
<evidence type="ECO:0000313" key="2">
    <source>
        <dbReference type="Proteomes" id="UP000092665"/>
    </source>
</evidence>
<dbReference type="PATRIC" id="fig|29488.15.peg.2939"/>
<dbReference type="Proteomes" id="UP000092665">
    <property type="component" value="Unassembled WGS sequence"/>
</dbReference>